<sequence>MNADGFSEGVAGVGNSSSSIDVWTPGLVAAGILVGLMLVVGILFLSFSWEAKARRRVSSTTTEGVQFERTEGGEWPTVRGDGGHHWNGRFT</sequence>
<feature type="region of interest" description="Disordered" evidence="1">
    <location>
        <begin position="60"/>
        <end position="91"/>
    </location>
</feature>
<evidence type="ECO:0000313" key="4">
    <source>
        <dbReference type="Proteomes" id="UP000017668"/>
    </source>
</evidence>
<organism evidence="3 4">
    <name type="scientific">Bradyrhizobium lupini HPC(L)</name>
    <dbReference type="NCBI Taxonomy" id="1229491"/>
    <lineage>
        <taxon>Bacteria</taxon>
        <taxon>Pseudomonadati</taxon>
        <taxon>Pseudomonadota</taxon>
        <taxon>Alphaproteobacteria</taxon>
        <taxon>Hyphomicrobiales</taxon>
        <taxon>Nitrobacteraceae</taxon>
        <taxon>Bradyrhizobium</taxon>
    </lineage>
</organism>
<evidence type="ECO:0000256" key="2">
    <source>
        <dbReference type="SAM" id="Phobius"/>
    </source>
</evidence>
<proteinExistence type="predicted"/>
<evidence type="ECO:0000256" key="1">
    <source>
        <dbReference type="SAM" id="MobiDB-lite"/>
    </source>
</evidence>
<keyword evidence="2" id="KW-1133">Transmembrane helix</keyword>
<comment type="caution">
    <text evidence="3">The sequence shown here is derived from an EMBL/GenBank/DDBJ whole genome shotgun (WGS) entry which is preliminary data.</text>
</comment>
<keyword evidence="4" id="KW-1185">Reference proteome</keyword>
<gene>
    <name evidence="3" type="ORF">C241_13142</name>
</gene>
<reference evidence="3 4" key="1">
    <citation type="journal article" date="2013" name="Genome Announc.">
        <title>Genome Sequence of Rhizobium lupini HPC(L) Isolated from Saline Desert Soil, Kutch (Gujarat).</title>
        <authorList>
            <person name="Agarwal L."/>
            <person name="Purohit H.J."/>
        </authorList>
    </citation>
    <scope>NUCLEOTIDE SEQUENCE [LARGE SCALE GENOMIC DNA]</scope>
    <source>
        <strain evidence="4">HPC(L)</strain>
    </source>
</reference>
<name>A0ABP2RSF8_RHILU</name>
<protein>
    <submittedName>
        <fullName evidence="3">Uncharacterized protein</fullName>
    </submittedName>
</protein>
<dbReference type="Proteomes" id="UP000017668">
    <property type="component" value="Unassembled WGS sequence"/>
</dbReference>
<keyword evidence="2" id="KW-0812">Transmembrane</keyword>
<feature type="transmembrane region" description="Helical" evidence="2">
    <location>
        <begin position="27"/>
        <end position="49"/>
    </location>
</feature>
<keyword evidence="2" id="KW-0472">Membrane</keyword>
<accession>A0ABP2RSF8</accession>
<evidence type="ECO:0000313" key="3">
    <source>
        <dbReference type="EMBL" id="EKJ95329.1"/>
    </source>
</evidence>
<dbReference type="EMBL" id="AMQQ01000018">
    <property type="protein sequence ID" value="EKJ95329.1"/>
    <property type="molecule type" value="Genomic_DNA"/>
</dbReference>